<name>A0A286AC19_9PROT</name>
<dbReference type="AlphaFoldDB" id="A0A286AC19"/>
<evidence type="ECO:0000313" key="2">
    <source>
        <dbReference type="EMBL" id="SOD19452.1"/>
    </source>
</evidence>
<protein>
    <submittedName>
        <fullName evidence="2">Uncharacterized protein</fullName>
    </submittedName>
</protein>
<evidence type="ECO:0000313" key="1">
    <source>
        <dbReference type="EMBL" id="PTQ83709.1"/>
    </source>
</evidence>
<dbReference type="EMBL" id="QAOL01000022">
    <property type="protein sequence ID" value="PTQ83709.1"/>
    <property type="molecule type" value="Genomic_DNA"/>
</dbReference>
<dbReference type="Proteomes" id="UP000244110">
    <property type="component" value="Unassembled WGS sequence"/>
</dbReference>
<proteinExistence type="predicted"/>
<evidence type="ECO:0000313" key="4">
    <source>
        <dbReference type="Proteomes" id="UP000244110"/>
    </source>
</evidence>
<sequence length="71" mass="7747">MLLSTLSLHEINYTFPTQSSALLRGKIAILEVTRWLPSFLINGHQAGRIIGEPGNTMAAKSQVFQIHIASG</sequence>
<reference evidence="2 3" key="1">
    <citation type="submission" date="2017-09" db="EMBL/GenBank/DDBJ databases">
        <authorList>
            <person name="Ehlers B."/>
            <person name="Leendertz F.H."/>
        </authorList>
    </citation>
    <scope>NUCLEOTIDE SEQUENCE [LARGE SCALE GENOMIC DNA]</scope>
    <source>
        <strain evidence="2 3">Nm42</strain>
    </source>
</reference>
<evidence type="ECO:0000313" key="3">
    <source>
        <dbReference type="Proteomes" id="UP000219335"/>
    </source>
</evidence>
<dbReference type="Proteomes" id="UP000219335">
    <property type="component" value="Unassembled WGS sequence"/>
</dbReference>
<accession>A0A286AC19</accession>
<organism evidence="2 3">
    <name type="scientific">Nitrosomonas ureae</name>
    <dbReference type="NCBI Taxonomy" id="44577"/>
    <lineage>
        <taxon>Bacteria</taxon>
        <taxon>Pseudomonadati</taxon>
        <taxon>Pseudomonadota</taxon>
        <taxon>Betaproteobacteria</taxon>
        <taxon>Nitrosomonadales</taxon>
        <taxon>Nitrosomonadaceae</taxon>
        <taxon>Nitrosomonas</taxon>
    </lineage>
</organism>
<dbReference type="EMBL" id="OCMU01000001">
    <property type="protein sequence ID" value="SOD19452.1"/>
    <property type="molecule type" value="Genomic_DNA"/>
</dbReference>
<reference evidence="1 4" key="2">
    <citation type="submission" date="2018-04" db="EMBL/GenBank/DDBJ databases">
        <title>Active sludge and wastewater microbial communities from Klosterneuburg, Austria.</title>
        <authorList>
            <person name="Wagner M."/>
        </authorList>
    </citation>
    <scope>NUCLEOTIDE SEQUENCE [LARGE SCALE GENOMIC DNA]</scope>
    <source>
        <strain evidence="1 4">Nm4</strain>
    </source>
</reference>
<gene>
    <name evidence="1" type="ORF">C8R28_102235</name>
    <name evidence="2" type="ORF">SAMN06297164_2450</name>
</gene>